<keyword evidence="2" id="KW-1185">Reference proteome</keyword>
<evidence type="ECO:0000313" key="1">
    <source>
        <dbReference type="EMBL" id="GGR79788.1"/>
    </source>
</evidence>
<accession>A0ABQ2S0G0</accession>
<dbReference type="EMBL" id="BMQN01000001">
    <property type="protein sequence ID" value="GGR79788.1"/>
    <property type="molecule type" value="Genomic_DNA"/>
</dbReference>
<protein>
    <submittedName>
        <fullName evidence="1">Uncharacterized protein</fullName>
    </submittedName>
</protein>
<gene>
    <name evidence="1" type="ORF">GCM10008960_03320</name>
</gene>
<organism evidence="1 2">
    <name type="scientific">Deinococcus sedimenti</name>
    <dbReference type="NCBI Taxonomy" id="1867090"/>
    <lineage>
        <taxon>Bacteria</taxon>
        <taxon>Thermotogati</taxon>
        <taxon>Deinococcota</taxon>
        <taxon>Deinococci</taxon>
        <taxon>Deinococcales</taxon>
        <taxon>Deinococcaceae</taxon>
        <taxon>Deinococcus</taxon>
    </lineage>
</organism>
<evidence type="ECO:0000313" key="2">
    <source>
        <dbReference type="Proteomes" id="UP000644548"/>
    </source>
</evidence>
<reference evidence="2" key="1">
    <citation type="journal article" date="2019" name="Int. J. Syst. Evol. Microbiol.">
        <title>The Global Catalogue of Microorganisms (GCM) 10K type strain sequencing project: providing services to taxonomists for standard genome sequencing and annotation.</title>
        <authorList>
            <consortium name="The Broad Institute Genomics Platform"/>
            <consortium name="The Broad Institute Genome Sequencing Center for Infectious Disease"/>
            <person name="Wu L."/>
            <person name="Ma J."/>
        </authorList>
    </citation>
    <scope>NUCLEOTIDE SEQUENCE [LARGE SCALE GENOMIC DNA]</scope>
    <source>
        <strain evidence="2">JCM 31405</strain>
    </source>
</reference>
<dbReference type="Proteomes" id="UP000644548">
    <property type="component" value="Unassembled WGS sequence"/>
</dbReference>
<name>A0ABQ2S0G0_9DEIO</name>
<sequence>MDVMQIVVFSEAEFRDETTTNGRELTLMTDTARLLGCRIVPLPDALDDDPQLEGAFAYVPVFAEPVQGVWVGYIPTPERYRAVYDAARRHNIFLVNSPEQNRTAMEFPRFYPLLADLTPRSVVVTDPA</sequence>
<comment type="caution">
    <text evidence="1">The sequence shown here is derived from an EMBL/GenBank/DDBJ whole genome shotgun (WGS) entry which is preliminary data.</text>
</comment>
<proteinExistence type="predicted"/>